<keyword evidence="1" id="KW-0808">Transferase</keyword>
<evidence type="ECO:0000313" key="1">
    <source>
        <dbReference type="EMBL" id="KAH9701754.1"/>
    </source>
</evidence>
<evidence type="ECO:0000313" key="2">
    <source>
        <dbReference type="Proteomes" id="UP000829398"/>
    </source>
</evidence>
<comment type="caution">
    <text evidence="1">The sequence shown here is derived from an EMBL/GenBank/DDBJ whole genome shotgun (WGS) entry which is preliminary data.</text>
</comment>
<organism evidence="1 2">
    <name type="scientific">Citrus sinensis</name>
    <name type="common">Sweet orange</name>
    <name type="synonym">Citrus aurantium var. sinensis</name>
    <dbReference type="NCBI Taxonomy" id="2711"/>
    <lineage>
        <taxon>Eukaryota</taxon>
        <taxon>Viridiplantae</taxon>
        <taxon>Streptophyta</taxon>
        <taxon>Embryophyta</taxon>
        <taxon>Tracheophyta</taxon>
        <taxon>Spermatophyta</taxon>
        <taxon>Magnoliopsida</taxon>
        <taxon>eudicotyledons</taxon>
        <taxon>Gunneridae</taxon>
        <taxon>Pentapetalae</taxon>
        <taxon>rosids</taxon>
        <taxon>malvids</taxon>
        <taxon>Sapindales</taxon>
        <taxon>Rutaceae</taxon>
        <taxon>Aurantioideae</taxon>
        <taxon>Citrus</taxon>
    </lineage>
</organism>
<protein>
    <submittedName>
        <fullName evidence="1">RING-type E3 ubiquitin transferase</fullName>
    </submittedName>
</protein>
<dbReference type="Proteomes" id="UP000829398">
    <property type="component" value="Chromosome 8"/>
</dbReference>
<dbReference type="EMBL" id="CM039177">
    <property type="protein sequence ID" value="KAH9701754.1"/>
    <property type="molecule type" value="Genomic_DNA"/>
</dbReference>
<sequence>MTSPAAAATPLLSMADAVDSIKRSLSDLTTTATDNKGIGFFENPRRFSGYATRLQNVLNTVLRTCSSPDTLPASVQTALKGIAGDLAKANETMSVYRNRSKIFVLINCLSLSASLQERTLAIGGWLSLIDSSLHHHPYPELRKKIADLSRDMKQAQFTVNENEERVYCTLQKEGQGRPTTKAVQSGIIMDLARALGIESDNHNELTEQIKQLKSDLSQSSSVSERRILTSLQRILDTWSVVPDVAALNWDSELEEDCHILPFKNFLCPLTKQVMKEPVVLESAQAYERKAIEYWFERCLEDGRDPTCPVTGQVLKSLELKPNIGLAGAIEEWVNRNVEVQVITVVETLRKENPEVDGLDKALDIVFKISEEHPSNRYRVRNAGVVLLIVKLLKSSSKSTGTILRSKALMALLSMAKDEESKKIMLEEGVTKSVVHSLIGNSEKEKEYAVKLLLEFCIDEAYCKSVASEKGALVLLSSMTGNLELPALSNLADEVFKKMERIEEIVQPLAAAGRFEPLINRLCQGSDNVQIEMAFLVGKLTLTNSCKEQIARQCAKVLVELLSKSAGRAASLKALYNLSGLGDNATILVDSALLPALTDILFKSHDASPELKELAAATIANVVSNPGCWELASADKLGHSMQSESIVSSLLGLLSGVSPQCQVSTLRIICGIASSPQAAGISVKLLISIGMSRIVESVATHIKSGDGIKYIIQFLEHPEVEHRTYAFRLTRILSERIGQDLAYALKPFDKLVLFKDKILDNQSADCERSDAACILANIQLSEEEVKTLLEATFIKWIVITLQTQQSSFNTRSSRPISNIAEGLLGLLLHFTRSVNPQTLGMVREQRLMTIFRDQLSFPSKARVKQLAAHGLKNLSEAGRSLCAEDTGSPTPRRFCASLVFICGKPPPEPTTCPIHNTPCEDDSQLCLLKSNCIKPLVDLLAEEDTNVEIAAVEALSTLIIDTSKNFKRAVDELEREGALDAVVDLFTEVRPGLLQERTVWMLERVLRVEGHSHRYSLNQSLVRALVEAFKHGNANAKRHAQEALTNLKQISGLSGKASQPRARRIEGFFAFDPQLVRDGITS</sequence>
<gene>
    <name evidence="1" type="ORF">KPL71_025114</name>
</gene>
<proteinExistence type="predicted"/>
<keyword evidence="2" id="KW-1185">Reference proteome</keyword>
<name>A0ACB8IXC6_CITSI</name>
<accession>A0ACB8IXC6</accession>
<reference evidence="2" key="1">
    <citation type="journal article" date="2023" name="Hortic. Res.">
        <title>A chromosome-level phased genome enabling allele-level studies in sweet orange: a case study on citrus Huanglongbing tolerance.</title>
        <authorList>
            <person name="Wu B."/>
            <person name="Yu Q."/>
            <person name="Deng Z."/>
            <person name="Duan Y."/>
            <person name="Luo F."/>
            <person name="Gmitter F. Jr."/>
        </authorList>
    </citation>
    <scope>NUCLEOTIDE SEQUENCE [LARGE SCALE GENOMIC DNA]</scope>
    <source>
        <strain evidence="2">cv. Valencia</strain>
    </source>
</reference>